<dbReference type="EMBL" id="JACJSI010000669">
    <property type="protein sequence ID" value="MBD2537103.1"/>
    <property type="molecule type" value="Genomic_DNA"/>
</dbReference>
<reference evidence="1 2" key="1">
    <citation type="journal article" date="2020" name="ISME J.">
        <title>Comparative genomics reveals insights into cyanobacterial evolution and habitat adaptation.</title>
        <authorList>
            <person name="Chen M.Y."/>
            <person name="Teng W.K."/>
            <person name="Zhao L."/>
            <person name="Hu C.X."/>
            <person name="Zhou Y.K."/>
            <person name="Han B.P."/>
            <person name="Song L.R."/>
            <person name="Shu W.S."/>
        </authorList>
    </citation>
    <scope>NUCLEOTIDE SEQUENCE [LARGE SCALE GENOMIC DNA]</scope>
    <source>
        <strain evidence="1 2">FACHB-838</strain>
    </source>
</reference>
<name>A0ABR8E939_9NOSO</name>
<proteinExistence type="predicted"/>
<evidence type="ECO:0000313" key="1">
    <source>
        <dbReference type="EMBL" id="MBD2537103.1"/>
    </source>
</evidence>
<comment type="caution">
    <text evidence="1">The sequence shown here is derived from an EMBL/GenBank/DDBJ whole genome shotgun (WGS) entry which is preliminary data.</text>
</comment>
<protein>
    <submittedName>
        <fullName evidence="1">Bifunctional DNA primase/helicase</fullName>
    </submittedName>
</protein>
<feature type="non-terminal residue" evidence="1">
    <location>
        <position position="1"/>
    </location>
</feature>
<dbReference type="NCBIfam" id="NF042913">
    <property type="entry name" value="CyRepA1"/>
    <property type="match status" value="1"/>
</dbReference>
<accession>A0ABR8E939</accession>
<dbReference type="RefSeq" id="WP_338422035.1">
    <property type="nucleotide sequence ID" value="NZ_JACJSI010000669.1"/>
</dbReference>
<dbReference type="InterPro" id="IPR049996">
    <property type="entry name" value="Slr7037-like"/>
</dbReference>
<keyword evidence="2" id="KW-1185">Reference proteome</keyword>
<sequence length="469" mass="52971">QALEERFRRKFPHLRILRIDSESVADPSHPAFGCIAHLNKILIQYDLVIASPSLETGVSIDIRGHFDGVWGVFQGVQPVNSVRQMLARVRETVDRHIWVREWGMSVVGNGSTSIGGLLRSQHVATQANIALLSAADNDDYSYVDQNFQPESLQAWGKRGSVINVEMRRYRESVLAGLVEDGYTVIDTDDADDDESGAVIESVKAVSVELYTAECKAIANSDELSQTELKKLQDKRAKTKAERHQQRKAELSRRYEIDVTPELVEKDDDGWYPQLRMHYYLTLGREFLTNRDTKRAAAQLEAGENSIWKPDFNKGQMLPAVLLLEELNLLQLLTPGEQLRSSDEAMQEFKALALKHRHVIKNYLNVSISKKLTPVAIAQKLLAKIDLKLDYVGRLGKRENRECVYRFVAPDDQRDSIFGQWLNRDEAFSRDSVSVMNNIVLTTPVTDTTPIDIPQTVTQVENPIAQGLMG</sequence>
<organism evidence="1 2">
    <name type="scientific">Nostoc flagelliforme FACHB-838</name>
    <dbReference type="NCBI Taxonomy" id="2692904"/>
    <lineage>
        <taxon>Bacteria</taxon>
        <taxon>Bacillati</taxon>
        <taxon>Cyanobacteriota</taxon>
        <taxon>Cyanophyceae</taxon>
        <taxon>Nostocales</taxon>
        <taxon>Nostocaceae</taxon>
        <taxon>Nostoc</taxon>
    </lineage>
</organism>
<dbReference type="Proteomes" id="UP000623440">
    <property type="component" value="Unassembled WGS sequence"/>
</dbReference>
<evidence type="ECO:0000313" key="2">
    <source>
        <dbReference type="Proteomes" id="UP000623440"/>
    </source>
</evidence>
<dbReference type="PANTHER" id="PTHR34985">
    <property type="entry name" value="SLR0554 PROTEIN"/>
    <property type="match status" value="1"/>
</dbReference>
<gene>
    <name evidence="1" type="ORF">H6G97_51130</name>
</gene>
<dbReference type="PANTHER" id="PTHR34985:SF1">
    <property type="entry name" value="SLR0554 PROTEIN"/>
    <property type="match status" value="1"/>
</dbReference>